<reference evidence="1" key="1">
    <citation type="submission" date="2023-05" db="EMBL/GenBank/DDBJ databases">
        <authorList>
            <consortium name="ELIXIR-Norway"/>
        </authorList>
    </citation>
    <scope>NUCLEOTIDE SEQUENCE</scope>
</reference>
<dbReference type="Proteomes" id="UP001162501">
    <property type="component" value="Chromosome 31"/>
</dbReference>
<protein>
    <submittedName>
        <fullName evidence="1">Uncharacterized protein</fullName>
    </submittedName>
</protein>
<name>A0ACB0F4T5_RANTA</name>
<gene>
    <name evidence="1" type="ORF">MRATA1EN3_LOCUS19070</name>
</gene>
<dbReference type="EMBL" id="OX596115">
    <property type="protein sequence ID" value="CAI9707857.1"/>
    <property type="molecule type" value="Genomic_DNA"/>
</dbReference>
<evidence type="ECO:0000313" key="2">
    <source>
        <dbReference type="Proteomes" id="UP001162501"/>
    </source>
</evidence>
<sequence length="158" mass="17383">MQTIILHKGQIGTTTNNNNDLRQNALEQIEVLITHCSGALRFFKAVSTTERQTVSLNAPASQPFSVERGCGEGQRGFRAGQESPCSEDRLAGCGCSRQARSLRRCRRASGGTPLVPSIAPGPRTAHEFAPRAVPLWLRPCERSWEKRGRGKSRDENQP</sequence>
<accession>A0ACB0F4T5</accession>
<evidence type="ECO:0000313" key="1">
    <source>
        <dbReference type="EMBL" id="CAI9707857.1"/>
    </source>
</evidence>
<organism evidence="1 2">
    <name type="scientific">Rangifer tarandus platyrhynchus</name>
    <name type="common">Svalbard reindeer</name>
    <dbReference type="NCBI Taxonomy" id="3082113"/>
    <lineage>
        <taxon>Eukaryota</taxon>
        <taxon>Metazoa</taxon>
        <taxon>Chordata</taxon>
        <taxon>Craniata</taxon>
        <taxon>Vertebrata</taxon>
        <taxon>Euteleostomi</taxon>
        <taxon>Mammalia</taxon>
        <taxon>Eutheria</taxon>
        <taxon>Laurasiatheria</taxon>
        <taxon>Artiodactyla</taxon>
        <taxon>Ruminantia</taxon>
        <taxon>Pecora</taxon>
        <taxon>Cervidae</taxon>
        <taxon>Odocoileinae</taxon>
        <taxon>Rangifer</taxon>
    </lineage>
</organism>
<proteinExistence type="predicted"/>